<feature type="compositionally biased region" description="Polar residues" evidence="1">
    <location>
        <begin position="1"/>
        <end position="25"/>
    </location>
</feature>
<sequence>MSNTHTLERSNQTGFSDSTGTSLSSAERLGLDDTDSRPILCYQYRGKLETLPRKDLCARLDKGTPPSPHEDPTNILYPMVTDTLAAADESLRCTLKLIPRGTSYIDVKRHDLFLAEEKHAYEDFPNYDASLASIKVPLLAWLSRMVWGNYDELYILSYDSSPRSSERDEDSTRVSPTSSWGEGSDGSVGGGAAE</sequence>
<reference evidence="2 3" key="1">
    <citation type="submission" date="2017-03" db="EMBL/GenBank/DDBJ databases">
        <title>Genomes of endolithic fungi from Antarctica.</title>
        <authorList>
            <person name="Coleine C."/>
            <person name="Masonjones S."/>
            <person name="Stajich J.E."/>
        </authorList>
    </citation>
    <scope>NUCLEOTIDE SEQUENCE [LARGE SCALE GENOMIC DNA]</scope>
    <source>
        <strain evidence="2 3">CCFEE 5311</strain>
    </source>
</reference>
<feature type="region of interest" description="Disordered" evidence="1">
    <location>
        <begin position="1"/>
        <end position="29"/>
    </location>
</feature>
<comment type="caution">
    <text evidence="2">The sequence shown here is derived from an EMBL/GenBank/DDBJ whole genome shotgun (WGS) entry which is preliminary data.</text>
</comment>
<evidence type="ECO:0000313" key="2">
    <source>
        <dbReference type="EMBL" id="TKA47046.1"/>
    </source>
</evidence>
<feature type="compositionally biased region" description="Low complexity" evidence="1">
    <location>
        <begin position="173"/>
        <end position="182"/>
    </location>
</feature>
<gene>
    <name evidence="2" type="ORF">B0A54_02524</name>
</gene>
<evidence type="ECO:0000313" key="3">
    <source>
        <dbReference type="Proteomes" id="UP000310066"/>
    </source>
</evidence>
<dbReference type="Proteomes" id="UP000310066">
    <property type="component" value="Unassembled WGS sequence"/>
</dbReference>
<dbReference type="OrthoDB" id="3913028at2759"/>
<evidence type="ECO:0000256" key="1">
    <source>
        <dbReference type="SAM" id="MobiDB-lite"/>
    </source>
</evidence>
<dbReference type="AlphaFoldDB" id="A0A4U0VFQ2"/>
<protein>
    <submittedName>
        <fullName evidence="2">Uncharacterized protein</fullName>
    </submittedName>
</protein>
<accession>A0A4U0VFQ2</accession>
<organism evidence="2 3">
    <name type="scientific">Friedmanniomyces endolithicus</name>
    <dbReference type="NCBI Taxonomy" id="329885"/>
    <lineage>
        <taxon>Eukaryota</taxon>
        <taxon>Fungi</taxon>
        <taxon>Dikarya</taxon>
        <taxon>Ascomycota</taxon>
        <taxon>Pezizomycotina</taxon>
        <taxon>Dothideomycetes</taxon>
        <taxon>Dothideomycetidae</taxon>
        <taxon>Mycosphaerellales</taxon>
        <taxon>Teratosphaeriaceae</taxon>
        <taxon>Friedmanniomyces</taxon>
    </lineage>
</organism>
<name>A0A4U0VFQ2_9PEZI</name>
<proteinExistence type="predicted"/>
<feature type="region of interest" description="Disordered" evidence="1">
    <location>
        <begin position="160"/>
        <end position="194"/>
    </location>
</feature>
<feature type="compositionally biased region" description="Gly residues" evidence="1">
    <location>
        <begin position="183"/>
        <end position="194"/>
    </location>
</feature>
<dbReference type="EMBL" id="NAJP01000006">
    <property type="protein sequence ID" value="TKA47046.1"/>
    <property type="molecule type" value="Genomic_DNA"/>
</dbReference>